<dbReference type="PANTHER" id="PTHR37816:SF2">
    <property type="entry name" value="DNA TOPOLOGY MODULATION PROTEIN FLAR-RELATED PROTEIN"/>
    <property type="match status" value="1"/>
</dbReference>
<evidence type="ECO:0008006" key="3">
    <source>
        <dbReference type="Google" id="ProtNLM"/>
    </source>
</evidence>
<dbReference type="Proteomes" id="UP000195755">
    <property type="component" value="Chromosome"/>
</dbReference>
<name>A0A1Z2LDM8_9ACTN</name>
<proteinExistence type="predicted"/>
<gene>
    <name evidence="1" type="ORF">SMD11_6755</name>
</gene>
<dbReference type="KEGG" id="salj:SMD11_6755"/>
<dbReference type="NCBIfam" id="NF004861">
    <property type="entry name" value="PRK06217.1"/>
    <property type="match status" value="1"/>
</dbReference>
<dbReference type="InterPro" id="IPR027417">
    <property type="entry name" value="P-loop_NTPase"/>
</dbReference>
<reference evidence="1 2" key="1">
    <citation type="submission" date="2017-06" db="EMBL/GenBank/DDBJ databases">
        <title>Streptomyces albireticuli Genome sequencing and assembly.</title>
        <authorList>
            <person name="Wang Y."/>
            <person name="Du B."/>
            <person name="Ding Y."/>
            <person name="Liu H."/>
            <person name="Hou Q."/>
            <person name="Liu K."/>
            <person name="Yao L."/>
            <person name="Wang C."/>
        </authorList>
    </citation>
    <scope>NUCLEOTIDE SEQUENCE [LARGE SCALE GENOMIC DNA]</scope>
    <source>
        <strain evidence="1 2">MDJK11</strain>
    </source>
</reference>
<dbReference type="InterPro" id="IPR052922">
    <property type="entry name" value="Cytidylate_Kinase-2"/>
</dbReference>
<dbReference type="Pfam" id="PF13238">
    <property type="entry name" value="AAA_18"/>
    <property type="match status" value="1"/>
</dbReference>
<sequence length="189" mass="21133">MRGHRLLVTGPSGAGSTTLGRSLATLWAVPHADVDDYLWLPTAPPYTHKRPVEERLALMHALFVPRAAWVLSGSLRGWGDGVIAQADGVVFLTIDADTRMDRLKRREYVRYGESIENGGAHEAAHHDFMHWARGYEDTEVPGRRSKDERWLARLTCPVLRLDSTRPLDLLVKAVTDWCGEEVTAGGRRP</sequence>
<dbReference type="AlphaFoldDB" id="A0A1Z2LDM8"/>
<dbReference type="SUPFAM" id="SSF52540">
    <property type="entry name" value="P-loop containing nucleoside triphosphate hydrolases"/>
    <property type="match status" value="1"/>
</dbReference>
<evidence type="ECO:0000313" key="1">
    <source>
        <dbReference type="EMBL" id="ARZ72331.1"/>
    </source>
</evidence>
<dbReference type="RefSeq" id="WP_087929966.1">
    <property type="nucleotide sequence ID" value="NZ_CP021744.1"/>
</dbReference>
<evidence type="ECO:0000313" key="2">
    <source>
        <dbReference type="Proteomes" id="UP000195755"/>
    </source>
</evidence>
<dbReference type="PANTHER" id="PTHR37816">
    <property type="entry name" value="YALI0E33011P"/>
    <property type="match status" value="1"/>
</dbReference>
<dbReference type="Gene3D" id="3.40.50.300">
    <property type="entry name" value="P-loop containing nucleotide triphosphate hydrolases"/>
    <property type="match status" value="1"/>
</dbReference>
<accession>A0A1Z2LDM8</accession>
<organism evidence="1 2">
    <name type="scientific">Streptomyces albireticuli</name>
    <dbReference type="NCBI Taxonomy" id="1940"/>
    <lineage>
        <taxon>Bacteria</taxon>
        <taxon>Bacillati</taxon>
        <taxon>Actinomycetota</taxon>
        <taxon>Actinomycetes</taxon>
        <taxon>Kitasatosporales</taxon>
        <taxon>Streptomycetaceae</taxon>
        <taxon>Streptomyces</taxon>
    </lineage>
</organism>
<protein>
    <recommendedName>
        <fullName evidence="3">Adenylate kinase</fullName>
    </recommendedName>
</protein>
<dbReference type="EMBL" id="CP021744">
    <property type="protein sequence ID" value="ARZ72331.1"/>
    <property type="molecule type" value="Genomic_DNA"/>
</dbReference>
<dbReference type="OrthoDB" id="5508973at2"/>